<dbReference type="KEGG" id="spu:115918033"/>
<evidence type="ECO:0000313" key="1">
    <source>
        <dbReference type="EnsemblMetazoa" id="XP_030843634"/>
    </source>
</evidence>
<dbReference type="EnsemblMetazoa" id="XM_030987773">
    <property type="protein sequence ID" value="XP_030843633"/>
    <property type="gene ID" value="LOC115918033"/>
</dbReference>
<dbReference type="InterPro" id="IPR012340">
    <property type="entry name" value="NA-bd_OB-fold"/>
</dbReference>
<dbReference type="EnsemblMetazoa" id="XM_030985534">
    <property type="protein sequence ID" value="XP_030841394"/>
    <property type="gene ID" value="LOC115923998"/>
</dbReference>
<dbReference type="EnsemblMetazoa" id="XM_030993361">
    <property type="protein sequence ID" value="XP_030849221"/>
    <property type="gene ID" value="LOC115927454"/>
</dbReference>
<dbReference type="RefSeq" id="XP_030841345.1">
    <property type="nucleotide sequence ID" value="XM_030985485.1"/>
</dbReference>
<dbReference type="GeneID" id="105445371"/>
<reference evidence="1" key="2">
    <citation type="submission" date="2021-01" db="UniProtKB">
        <authorList>
            <consortium name="EnsemblMetazoa"/>
        </authorList>
    </citation>
    <scope>IDENTIFICATION</scope>
</reference>
<dbReference type="KEGG" id="spu:115923998"/>
<dbReference type="KEGG" id="spu:115927506"/>
<dbReference type="Proteomes" id="UP000007110">
    <property type="component" value="Unassembled WGS sequence"/>
</dbReference>
<name>A0A7M7NYH4_STRPU</name>
<organism evidence="1 2">
    <name type="scientific">Strongylocentrotus purpuratus</name>
    <name type="common">Purple sea urchin</name>
    <dbReference type="NCBI Taxonomy" id="7668"/>
    <lineage>
        <taxon>Eukaryota</taxon>
        <taxon>Metazoa</taxon>
        <taxon>Echinodermata</taxon>
        <taxon>Eleutherozoa</taxon>
        <taxon>Echinozoa</taxon>
        <taxon>Echinoidea</taxon>
        <taxon>Euechinoidea</taxon>
        <taxon>Echinacea</taxon>
        <taxon>Camarodonta</taxon>
        <taxon>Echinidea</taxon>
        <taxon>Strongylocentrotidae</taxon>
        <taxon>Strongylocentrotus</taxon>
    </lineage>
</organism>
<dbReference type="KEGG" id="spu:115927454"/>
<evidence type="ECO:0000313" key="2">
    <source>
        <dbReference type="Proteomes" id="UP000007110"/>
    </source>
</evidence>
<dbReference type="SUPFAM" id="SSF50249">
    <property type="entry name" value="Nucleic acid-binding proteins"/>
    <property type="match status" value="1"/>
</dbReference>
<dbReference type="InParanoid" id="A0A7M7NYH4"/>
<dbReference type="GeneID" id="115919209"/>
<dbReference type="RefSeq" id="XP_030849220.1">
    <property type="nucleotide sequence ID" value="XM_030993360.1"/>
</dbReference>
<dbReference type="RefSeq" id="XP_030849221.1">
    <property type="nucleotide sequence ID" value="XM_030993361.1"/>
</dbReference>
<dbReference type="EnsemblMetazoa" id="XM_030993516">
    <property type="protein sequence ID" value="XP_030849376"/>
    <property type="gene ID" value="LOC115927506"/>
</dbReference>
<dbReference type="RefSeq" id="XP_030843633.1">
    <property type="nucleotide sequence ID" value="XM_030987773.1"/>
</dbReference>
<dbReference type="EnsemblMetazoa" id="XM_030985485">
    <property type="protein sequence ID" value="XP_030841345"/>
    <property type="gene ID" value="LOC115923998"/>
</dbReference>
<dbReference type="EnsemblMetazoa" id="XM_030987774">
    <property type="protein sequence ID" value="XP_030843634"/>
    <property type="gene ID" value="LOC115918033"/>
</dbReference>
<reference evidence="2" key="1">
    <citation type="submission" date="2015-02" db="EMBL/GenBank/DDBJ databases">
        <title>Genome sequencing for Strongylocentrotus purpuratus.</title>
        <authorList>
            <person name="Murali S."/>
            <person name="Liu Y."/>
            <person name="Vee V."/>
            <person name="English A."/>
            <person name="Wang M."/>
            <person name="Skinner E."/>
            <person name="Han Y."/>
            <person name="Muzny D.M."/>
            <person name="Worley K.C."/>
            <person name="Gibbs R.A."/>
        </authorList>
    </citation>
    <scope>NUCLEOTIDE SEQUENCE</scope>
</reference>
<dbReference type="KEGG" id="spu:115919209"/>
<protein>
    <submittedName>
        <fullName evidence="1">Uncharacterized protein</fullName>
    </submittedName>
</protein>
<dbReference type="GeneID" id="115927506"/>
<dbReference type="RefSeq" id="XP_030842800.1">
    <property type="nucleotide sequence ID" value="XM_030986940.1"/>
</dbReference>
<dbReference type="GeneID" id="115918033"/>
<dbReference type="RefSeq" id="XP_030849376.1">
    <property type="nucleotide sequence ID" value="XM_030993516.1"/>
</dbReference>
<dbReference type="EnsemblMetazoa" id="XM_030986940">
    <property type="protein sequence ID" value="XP_030842800"/>
    <property type="gene ID" value="LOC105445371"/>
</dbReference>
<dbReference type="RefSeq" id="XP_030843634.1">
    <property type="nucleotide sequence ID" value="XM_030987774.1"/>
</dbReference>
<dbReference type="CDD" id="cd04491">
    <property type="entry name" value="SoSSB_OBF"/>
    <property type="match status" value="1"/>
</dbReference>
<proteinExistence type="predicted"/>
<dbReference type="RefSeq" id="XP_030841394.1">
    <property type="nucleotide sequence ID" value="XM_030985534.1"/>
</dbReference>
<dbReference type="KEGG" id="spu:105445371"/>
<dbReference type="GeneID" id="115923998"/>
<dbReference type="RefSeq" id="XP_030828297.1">
    <property type="nucleotide sequence ID" value="XM_030972437.1"/>
</dbReference>
<keyword evidence="2" id="KW-1185">Reference proteome</keyword>
<sequence>MANVEEVGEVRNVAGGKRIRTVSLNDGEESIRLSLWEEHTDIPIHINDRLKIECVEVSEWNNVKQLDSTSAMRVEPVVMNDEDKTGQVIALTSDNLELPYELIFECDGTEYEVTVNGQSNIEVNLHHLPTRGILSIRQEGMVMVCVRLRQDDV</sequence>
<accession>A0A7M7NYH4</accession>
<dbReference type="EnsemblMetazoa" id="XM_030972437">
    <property type="protein sequence ID" value="XP_030828297"/>
    <property type="gene ID" value="LOC115919209"/>
</dbReference>
<dbReference type="Gene3D" id="2.40.50.140">
    <property type="entry name" value="Nucleic acid-binding proteins"/>
    <property type="match status" value="1"/>
</dbReference>
<dbReference type="GeneID" id="115927454"/>
<dbReference type="EnsemblMetazoa" id="XM_030993360">
    <property type="protein sequence ID" value="XP_030849220"/>
    <property type="gene ID" value="LOC115927454"/>
</dbReference>
<dbReference type="AlphaFoldDB" id="A0A7M7NYH4"/>